<dbReference type="Proteomes" id="UP000481030">
    <property type="component" value="Unassembled WGS sequence"/>
</dbReference>
<evidence type="ECO:0000256" key="1">
    <source>
        <dbReference type="ARBA" id="ARBA00007689"/>
    </source>
</evidence>
<keyword evidence="4" id="KW-1185">Reference proteome</keyword>
<dbReference type="InterPro" id="IPR005545">
    <property type="entry name" value="YCII"/>
</dbReference>
<sequence length="94" mass="10706">MKYFAAFLPMLNEERSQLYRPQHLEFLDKMSADGKVFARGRFADGAGGLVIYVAETLEDAKAMAKKDPYIVHNARGLEIHQWEMISDAFIPKIS</sequence>
<dbReference type="PANTHER" id="PTHR37828:SF1">
    <property type="entry name" value="YCII-RELATED DOMAIN-CONTAINING PROTEIN"/>
    <property type="match status" value="1"/>
</dbReference>
<dbReference type="OrthoDB" id="162319at2"/>
<dbReference type="Pfam" id="PF03795">
    <property type="entry name" value="YCII"/>
    <property type="match status" value="1"/>
</dbReference>
<evidence type="ECO:0000259" key="2">
    <source>
        <dbReference type="Pfam" id="PF03795"/>
    </source>
</evidence>
<dbReference type="Gene3D" id="3.30.70.1060">
    <property type="entry name" value="Dimeric alpha+beta barrel"/>
    <property type="match status" value="1"/>
</dbReference>
<organism evidence="3 4">
    <name type="scientific">Cytobacillus depressus</name>
    <dbReference type="NCBI Taxonomy" id="1602942"/>
    <lineage>
        <taxon>Bacteria</taxon>
        <taxon>Bacillati</taxon>
        <taxon>Bacillota</taxon>
        <taxon>Bacilli</taxon>
        <taxon>Bacillales</taxon>
        <taxon>Bacillaceae</taxon>
        <taxon>Cytobacillus</taxon>
    </lineage>
</organism>
<proteinExistence type="inferred from homology"/>
<evidence type="ECO:0000313" key="3">
    <source>
        <dbReference type="EMBL" id="KAB2330444.1"/>
    </source>
</evidence>
<gene>
    <name evidence="3" type="ORF">F7731_19925</name>
</gene>
<dbReference type="SUPFAM" id="SSF54909">
    <property type="entry name" value="Dimeric alpha+beta barrel"/>
    <property type="match status" value="1"/>
</dbReference>
<feature type="domain" description="YCII-related" evidence="2">
    <location>
        <begin position="14"/>
        <end position="82"/>
    </location>
</feature>
<name>A0A6L3V5D1_9BACI</name>
<dbReference type="AlphaFoldDB" id="A0A6L3V5D1"/>
<evidence type="ECO:0000313" key="4">
    <source>
        <dbReference type="Proteomes" id="UP000481030"/>
    </source>
</evidence>
<dbReference type="PANTHER" id="PTHR37828">
    <property type="entry name" value="GSR2449 PROTEIN"/>
    <property type="match status" value="1"/>
</dbReference>
<accession>A0A6L3V5D1</accession>
<dbReference type="EMBL" id="WBOS01000014">
    <property type="protein sequence ID" value="KAB2330444.1"/>
    <property type="molecule type" value="Genomic_DNA"/>
</dbReference>
<dbReference type="InterPro" id="IPR011008">
    <property type="entry name" value="Dimeric_a/b-barrel"/>
</dbReference>
<comment type="similarity">
    <text evidence="1">Belongs to the YciI family.</text>
</comment>
<dbReference type="RefSeq" id="WP_151536544.1">
    <property type="nucleotide sequence ID" value="NZ_WBOS01000014.1"/>
</dbReference>
<comment type="caution">
    <text evidence="3">The sequence shown here is derived from an EMBL/GenBank/DDBJ whole genome shotgun (WGS) entry which is preliminary data.</text>
</comment>
<protein>
    <recommendedName>
        <fullName evidence="2">YCII-related domain-containing protein</fullName>
    </recommendedName>
</protein>
<reference evidence="3 4" key="1">
    <citation type="journal article" date="2016" name="Antonie Van Leeuwenhoek">
        <title>Bacillus depressus sp. nov., isolated from soil of a sunflower field.</title>
        <authorList>
            <person name="Wei X."/>
            <person name="Xin D."/>
            <person name="Xin Y."/>
            <person name="Zhang H."/>
            <person name="Wang T."/>
            <person name="Zhang J."/>
        </authorList>
    </citation>
    <scope>NUCLEOTIDE SEQUENCE [LARGE SCALE GENOMIC DNA]</scope>
    <source>
        <strain evidence="3 4">BZ1</strain>
    </source>
</reference>